<evidence type="ECO:0000256" key="2">
    <source>
        <dbReference type="ARBA" id="ARBA00004613"/>
    </source>
</evidence>
<evidence type="ECO:0000256" key="9">
    <source>
        <dbReference type="ARBA" id="ARBA00023157"/>
    </source>
</evidence>
<evidence type="ECO:0000256" key="11">
    <source>
        <dbReference type="ARBA" id="ARBA00046340"/>
    </source>
</evidence>
<dbReference type="Pfam" id="PF22810">
    <property type="entry name" value="LPMO_AA14"/>
    <property type="match status" value="1"/>
</dbReference>
<evidence type="ECO:0000256" key="5">
    <source>
        <dbReference type="ARBA" id="ARBA00022729"/>
    </source>
</evidence>
<evidence type="ECO:0000256" key="3">
    <source>
        <dbReference type="ARBA" id="ARBA00022525"/>
    </source>
</evidence>
<proteinExistence type="inferred from homology"/>
<evidence type="ECO:0000256" key="12">
    <source>
        <dbReference type="SAM" id="SignalP"/>
    </source>
</evidence>
<keyword evidence="14" id="KW-1185">Reference proteome</keyword>
<protein>
    <submittedName>
        <fullName evidence="13">Uncharacterized protein</fullName>
    </submittedName>
</protein>
<organism evidence="13 14">
    <name type="scientific">Hydnum rufescens UP504</name>
    <dbReference type="NCBI Taxonomy" id="1448309"/>
    <lineage>
        <taxon>Eukaryota</taxon>
        <taxon>Fungi</taxon>
        <taxon>Dikarya</taxon>
        <taxon>Basidiomycota</taxon>
        <taxon>Agaricomycotina</taxon>
        <taxon>Agaricomycetes</taxon>
        <taxon>Cantharellales</taxon>
        <taxon>Hydnaceae</taxon>
        <taxon>Hydnum</taxon>
    </lineage>
</organism>
<feature type="signal peptide" evidence="12">
    <location>
        <begin position="1"/>
        <end position="18"/>
    </location>
</feature>
<keyword evidence="4" id="KW-0479">Metal-binding</keyword>
<dbReference type="Proteomes" id="UP000886523">
    <property type="component" value="Unassembled WGS sequence"/>
</dbReference>
<dbReference type="EMBL" id="MU129106">
    <property type="protein sequence ID" value="KAF9506578.1"/>
    <property type="molecule type" value="Genomic_DNA"/>
</dbReference>
<keyword evidence="10" id="KW-0325">Glycoprotein</keyword>
<gene>
    <name evidence="13" type="ORF">BS47DRAFT_1374086</name>
</gene>
<keyword evidence="5 12" id="KW-0732">Signal</keyword>
<accession>A0A9P6AIY4</accession>
<keyword evidence="8" id="KW-0503">Monooxygenase</keyword>
<comment type="caution">
    <text evidence="13">The sequence shown here is derived from an EMBL/GenBank/DDBJ whole genome shotgun (WGS) entry which is preliminary data.</text>
</comment>
<dbReference type="AlphaFoldDB" id="A0A9P6AIY4"/>
<dbReference type="InterPro" id="IPR054497">
    <property type="entry name" value="LPMO_AA14"/>
</dbReference>
<dbReference type="GO" id="GO:0046872">
    <property type="term" value="F:metal ion binding"/>
    <property type="evidence" value="ECO:0007669"/>
    <property type="project" value="UniProtKB-KW"/>
</dbReference>
<comment type="subcellular location">
    <subcellularLocation>
        <location evidence="2">Secreted</location>
    </subcellularLocation>
</comment>
<keyword evidence="6" id="KW-0560">Oxidoreductase</keyword>
<sequence>MIPLLTFAFLGLAGLTQAHIAAWHKGMYCLNGTIPGFDNQNTNDAVNPLFNLPKSQWWMHHNNKCDEFPPAPGDFLELPAGGTFTVEFAGNRGQTTLSFDGKFTSEWPDGHDHPENFSMPHNGCITSPNLHTTNQSDAAGTVFAISYTSDLAEVTPENLAVFTVLYHTPWKRIATYEVPADLPPCPPDGCIAVFGWVPNGCGIPNMYMHPYRSKVTGSKSNKTVAPAKPPTWCEGTPSTCTKGSKQMVFWNQADGNNIVTSGWQADGAPKSPGYNMKLGFQNGAQNDIFL</sequence>
<comment type="cofactor">
    <cofactor evidence="1">
        <name>Cu(2+)</name>
        <dbReference type="ChEBI" id="CHEBI:29036"/>
    </cofactor>
</comment>
<name>A0A9P6AIY4_9AGAM</name>
<evidence type="ECO:0000313" key="14">
    <source>
        <dbReference type="Proteomes" id="UP000886523"/>
    </source>
</evidence>
<evidence type="ECO:0000256" key="8">
    <source>
        <dbReference type="ARBA" id="ARBA00023033"/>
    </source>
</evidence>
<dbReference type="OrthoDB" id="2019572at2759"/>
<keyword evidence="3" id="KW-0964">Secreted</keyword>
<comment type="similarity">
    <text evidence="11">Belongs to the polysaccharide monooxygenase AA14 family.</text>
</comment>
<evidence type="ECO:0000256" key="4">
    <source>
        <dbReference type="ARBA" id="ARBA00022723"/>
    </source>
</evidence>
<evidence type="ECO:0000256" key="10">
    <source>
        <dbReference type="ARBA" id="ARBA00023180"/>
    </source>
</evidence>
<reference evidence="13" key="1">
    <citation type="journal article" date="2020" name="Nat. Commun.">
        <title>Large-scale genome sequencing of mycorrhizal fungi provides insights into the early evolution of symbiotic traits.</title>
        <authorList>
            <person name="Miyauchi S."/>
            <person name="Kiss E."/>
            <person name="Kuo A."/>
            <person name="Drula E."/>
            <person name="Kohler A."/>
            <person name="Sanchez-Garcia M."/>
            <person name="Morin E."/>
            <person name="Andreopoulos B."/>
            <person name="Barry K.W."/>
            <person name="Bonito G."/>
            <person name="Buee M."/>
            <person name="Carver A."/>
            <person name="Chen C."/>
            <person name="Cichocki N."/>
            <person name="Clum A."/>
            <person name="Culley D."/>
            <person name="Crous P.W."/>
            <person name="Fauchery L."/>
            <person name="Girlanda M."/>
            <person name="Hayes R.D."/>
            <person name="Keri Z."/>
            <person name="LaButti K."/>
            <person name="Lipzen A."/>
            <person name="Lombard V."/>
            <person name="Magnuson J."/>
            <person name="Maillard F."/>
            <person name="Murat C."/>
            <person name="Nolan M."/>
            <person name="Ohm R.A."/>
            <person name="Pangilinan J."/>
            <person name="Pereira M.F."/>
            <person name="Perotto S."/>
            <person name="Peter M."/>
            <person name="Pfister S."/>
            <person name="Riley R."/>
            <person name="Sitrit Y."/>
            <person name="Stielow J.B."/>
            <person name="Szollosi G."/>
            <person name="Zifcakova L."/>
            <person name="Stursova M."/>
            <person name="Spatafora J.W."/>
            <person name="Tedersoo L."/>
            <person name="Vaario L.M."/>
            <person name="Yamada A."/>
            <person name="Yan M."/>
            <person name="Wang P."/>
            <person name="Xu J."/>
            <person name="Bruns T."/>
            <person name="Baldrian P."/>
            <person name="Vilgalys R."/>
            <person name="Dunand C."/>
            <person name="Henrissat B."/>
            <person name="Grigoriev I.V."/>
            <person name="Hibbett D."/>
            <person name="Nagy L.G."/>
            <person name="Martin F.M."/>
        </authorList>
    </citation>
    <scope>NUCLEOTIDE SEQUENCE</scope>
    <source>
        <strain evidence="13">UP504</strain>
    </source>
</reference>
<keyword evidence="9" id="KW-1015">Disulfide bond</keyword>
<dbReference type="GO" id="GO:0004497">
    <property type="term" value="F:monooxygenase activity"/>
    <property type="evidence" value="ECO:0007669"/>
    <property type="project" value="UniProtKB-KW"/>
</dbReference>
<evidence type="ECO:0000256" key="6">
    <source>
        <dbReference type="ARBA" id="ARBA00023002"/>
    </source>
</evidence>
<feature type="chain" id="PRO_5040191014" evidence="12">
    <location>
        <begin position="19"/>
        <end position="290"/>
    </location>
</feature>
<dbReference type="GO" id="GO:0005576">
    <property type="term" value="C:extracellular region"/>
    <property type="evidence" value="ECO:0007669"/>
    <property type="project" value="UniProtKB-SubCell"/>
</dbReference>
<evidence type="ECO:0000256" key="7">
    <source>
        <dbReference type="ARBA" id="ARBA00023008"/>
    </source>
</evidence>
<evidence type="ECO:0000256" key="1">
    <source>
        <dbReference type="ARBA" id="ARBA00001973"/>
    </source>
</evidence>
<keyword evidence="7" id="KW-0186">Copper</keyword>
<evidence type="ECO:0000313" key="13">
    <source>
        <dbReference type="EMBL" id="KAF9506578.1"/>
    </source>
</evidence>